<dbReference type="GO" id="GO:0005737">
    <property type="term" value="C:cytoplasm"/>
    <property type="evidence" value="ECO:0007669"/>
    <property type="project" value="UniProtKB-SubCell"/>
</dbReference>
<evidence type="ECO:0000256" key="9">
    <source>
        <dbReference type="NCBIfam" id="TIGR00362"/>
    </source>
</evidence>
<dbReference type="InterPro" id="IPR024633">
    <property type="entry name" value="DnaA_N_dom"/>
</dbReference>
<evidence type="ECO:0000256" key="6">
    <source>
        <dbReference type="ARBA" id="ARBA00023121"/>
    </source>
</evidence>
<gene>
    <name evidence="8" type="primary">dnaA</name>
    <name evidence="14" type="ORF">SAMN02745199_0889</name>
</gene>
<dbReference type="SMART" id="SM00382">
    <property type="entry name" value="AAA"/>
    <property type="match status" value="1"/>
</dbReference>
<feature type="binding site" evidence="8">
    <location>
        <position position="147"/>
    </location>
    <ligand>
        <name>ATP</name>
        <dbReference type="ChEBI" id="CHEBI:30616"/>
    </ligand>
</feature>
<dbReference type="OrthoDB" id="9807019at2"/>
<keyword evidence="15" id="KW-1185">Reference proteome</keyword>
<evidence type="ECO:0000256" key="11">
    <source>
        <dbReference type="RuleBase" id="RU004227"/>
    </source>
</evidence>
<organism evidence="14 15">
    <name type="scientific">Thermosipho atlanticus DSM 15807</name>
    <dbReference type="NCBI Taxonomy" id="1123380"/>
    <lineage>
        <taxon>Bacteria</taxon>
        <taxon>Thermotogati</taxon>
        <taxon>Thermotogota</taxon>
        <taxon>Thermotogae</taxon>
        <taxon>Thermotogales</taxon>
        <taxon>Fervidobacteriaceae</taxon>
        <taxon>Thermosipho</taxon>
    </lineage>
</organism>
<dbReference type="InterPro" id="IPR027417">
    <property type="entry name" value="P-loop_NTPase"/>
</dbReference>
<feature type="binding site" evidence="8">
    <location>
        <position position="146"/>
    </location>
    <ligand>
        <name>ATP</name>
        <dbReference type="ChEBI" id="CHEBI:30616"/>
    </ligand>
</feature>
<dbReference type="PANTHER" id="PTHR30050">
    <property type="entry name" value="CHROMOSOMAL REPLICATION INITIATOR PROTEIN DNAA"/>
    <property type="match status" value="1"/>
</dbReference>
<sequence length="440" mass="51002">MEKKILNALKERISRQNWESWFLDFSVKKIENKHVVFEVGNIFIKDRLEQKFGKIISKVVRDFLGKDSSFEITYKEIKNDNLGSTKTDGPLIKKKPLLITPLNPKYTFQNLIVGEFNRFAYNVFLEASKNPGYYNPIFLYSGVGLGKTHLAQALGNYILETDPDMKVAYLTSEEFMNEMIISIKKGTTEEFREKYRKKADILIIDDIQFLIGKKAAQIELFHTFNAIHEAGKQIIICSDRTPQELKDFHSRMISRFQMGLIVKISKPSKYDLIRIGKKILELKETEISEEILEYLVQIYDTPRVLHGAILKLIAYKNLFGEMSLSIAQTLISNYKKETKSFEEQLITELAKMFDCSSEEILSSKRTKNISFARKIGMYFANKYLNLSTREIGKIFNKSHSSVVQNLKQIENSLKDGNLIIKNYLRELDKRIKRFAEGKSV</sequence>
<dbReference type="NCBIfam" id="NF001154">
    <property type="entry name" value="PRK00149.3-3"/>
    <property type="match status" value="1"/>
</dbReference>
<evidence type="ECO:0000313" key="15">
    <source>
        <dbReference type="Proteomes" id="UP000242592"/>
    </source>
</evidence>
<dbReference type="InterPro" id="IPR001957">
    <property type="entry name" value="Chromosome_initiator_DnaA"/>
</dbReference>
<dbReference type="SUPFAM" id="SSF52540">
    <property type="entry name" value="P-loop containing nucleoside triphosphate hydrolases"/>
    <property type="match status" value="1"/>
</dbReference>
<comment type="function">
    <text evidence="8 10">Plays an essential role in the initiation and regulation of chromosomal replication. ATP-DnaA binds to the origin of replication (oriC) to initiate formation of the DNA replication initiation complex once per cell cycle. Binds the DnaA box (a 9 base pair repeat at the origin) and separates the double-stranded (ds)DNA. Forms a right-handed helical filament on oriC DNA; dsDNA binds to the exterior of the filament while single-stranded (ss)DNA is stabiized in the filament's interior. The ATP-DnaA-oriC complex binds and stabilizes one strand of the AT-rich DNA unwinding element (DUE), permitting loading of DNA polymerase. After initiation quickly degrades to an ADP-DnaA complex that is not apt for DNA replication. Binds acidic phospholipids.</text>
</comment>
<evidence type="ECO:0000256" key="1">
    <source>
        <dbReference type="ARBA" id="ARBA00006583"/>
    </source>
</evidence>
<comment type="similarity">
    <text evidence="1 8 11">Belongs to the DnaA family.</text>
</comment>
<keyword evidence="4 8" id="KW-0547">Nucleotide-binding</keyword>
<dbReference type="Proteomes" id="UP000242592">
    <property type="component" value="Unassembled WGS sequence"/>
</dbReference>
<dbReference type="Pfam" id="PF00308">
    <property type="entry name" value="Bac_DnaA"/>
    <property type="match status" value="1"/>
</dbReference>
<dbReference type="Pfam" id="PF11638">
    <property type="entry name" value="DnaA_N"/>
    <property type="match status" value="1"/>
</dbReference>
<dbReference type="HAMAP" id="MF_00377">
    <property type="entry name" value="DnaA_bact"/>
    <property type="match status" value="1"/>
</dbReference>
<comment type="subcellular location">
    <subcellularLocation>
        <location evidence="8">Cytoplasm</location>
    </subcellularLocation>
</comment>
<dbReference type="AlphaFoldDB" id="A0A1M5SHX9"/>
<dbReference type="SMART" id="SM00760">
    <property type="entry name" value="Bac_DnaA_C"/>
    <property type="match status" value="1"/>
</dbReference>
<feature type="region of interest" description="Domain IV, binds dsDNA" evidence="8">
    <location>
        <begin position="317"/>
        <end position="440"/>
    </location>
</feature>
<dbReference type="STRING" id="1123380.SAMN02745199_0889"/>
<evidence type="ECO:0000259" key="13">
    <source>
        <dbReference type="SMART" id="SM00760"/>
    </source>
</evidence>
<comment type="subunit">
    <text evidence="8">Oligomerizes as a right-handed, spiral filament on DNA at oriC.</text>
</comment>
<dbReference type="GO" id="GO:0005886">
    <property type="term" value="C:plasma membrane"/>
    <property type="evidence" value="ECO:0007669"/>
    <property type="project" value="TreeGrafter"/>
</dbReference>
<dbReference type="InterPro" id="IPR013159">
    <property type="entry name" value="DnaA_C"/>
</dbReference>
<evidence type="ECO:0000256" key="8">
    <source>
        <dbReference type="HAMAP-Rule" id="MF_00377"/>
    </source>
</evidence>
<evidence type="ECO:0000256" key="5">
    <source>
        <dbReference type="ARBA" id="ARBA00022840"/>
    </source>
</evidence>
<evidence type="ECO:0000256" key="7">
    <source>
        <dbReference type="ARBA" id="ARBA00023125"/>
    </source>
</evidence>
<evidence type="ECO:0000256" key="2">
    <source>
        <dbReference type="ARBA" id="ARBA00022490"/>
    </source>
</evidence>
<dbReference type="PRINTS" id="PR00051">
    <property type="entry name" value="DNAA"/>
</dbReference>
<dbReference type="PROSITE" id="PS01008">
    <property type="entry name" value="DNAA"/>
    <property type="match status" value="1"/>
</dbReference>
<accession>A0A1M5SHX9</accession>
<evidence type="ECO:0000256" key="3">
    <source>
        <dbReference type="ARBA" id="ARBA00022705"/>
    </source>
</evidence>
<dbReference type="Gene3D" id="1.10.1750.10">
    <property type="match status" value="1"/>
</dbReference>
<dbReference type="InterPro" id="IPR018312">
    <property type="entry name" value="Chromosome_initiator_DnaA_CS"/>
</dbReference>
<dbReference type="RefSeq" id="WP_073072675.1">
    <property type="nucleotide sequence ID" value="NZ_FQXN01000003.1"/>
</dbReference>
<feature type="binding site" evidence="8">
    <location>
        <position position="148"/>
    </location>
    <ligand>
        <name>ATP</name>
        <dbReference type="ChEBI" id="CHEBI:30616"/>
    </ligand>
</feature>
<dbReference type="GO" id="GO:0006275">
    <property type="term" value="P:regulation of DNA replication"/>
    <property type="evidence" value="ECO:0007669"/>
    <property type="project" value="UniProtKB-UniRule"/>
</dbReference>
<keyword evidence="3 8" id="KW-0235">DNA replication</keyword>
<dbReference type="CDD" id="cd00009">
    <property type="entry name" value="AAA"/>
    <property type="match status" value="1"/>
</dbReference>
<dbReference type="GO" id="GO:0003688">
    <property type="term" value="F:DNA replication origin binding"/>
    <property type="evidence" value="ECO:0007669"/>
    <property type="project" value="UniProtKB-UniRule"/>
</dbReference>
<dbReference type="InterPro" id="IPR010921">
    <property type="entry name" value="Trp_repressor/repl_initiator"/>
</dbReference>
<dbReference type="InterPro" id="IPR003593">
    <property type="entry name" value="AAA+_ATPase"/>
</dbReference>
<dbReference type="InterPro" id="IPR013317">
    <property type="entry name" value="DnaA_dom"/>
</dbReference>
<dbReference type="NCBIfam" id="TIGR00362">
    <property type="entry name" value="DnaA"/>
    <property type="match status" value="1"/>
</dbReference>
<reference evidence="15" key="1">
    <citation type="submission" date="2016-11" db="EMBL/GenBank/DDBJ databases">
        <authorList>
            <person name="Varghese N."/>
            <person name="Submissions S."/>
        </authorList>
    </citation>
    <scope>NUCLEOTIDE SEQUENCE [LARGE SCALE GENOMIC DNA]</scope>
    <source>
        <strain evidence="15">DSM 15807</strain>
    </source>
</reference>
<keyword evidence="2 8" id="KW-0963">Cytoplasm</keyword>
<protein>
    <recommendedName>
        <fullName evidence="8 9">Chromosomal replication initiator protein DnaA</fullName>
    </recommendedName>
</protein>
<comment type="domain">
    <text evidence="8">Domain I is involved in oligomerization and binding regulators, domain II is flexibile and of varying length in different bacteria, domain III forms the AAA+ region, while domain IV binds dsDNA.</text>
</comment>
<feature type="region of interest" description="Domain I, interacts with DnaA modulators" evidence="8">
    <location>
        <begin position="1"/>
        <end position="81"/>
    </location>
</feature>
<feature type="binding site" evidence="8">
    <location>
        <position position="144"/>
    </location>
    <ligand>
        <name>ATP</name>
        <dbReference type="ChEBI" id="CHEBI:30616"/>
    </ligand>
</feature>
<dbReference type="FunFam" id="3.40.50.300:FF:000668">
    <property type="entry name" value="Chromosomal replication initiator protein DnaA"/>
    <property type="match status" value="1"/>
</dbReference>
<proteinExistence type="inferred from homology"/>
<dbReference type="GO" id="GO:0006270">
    <property type="term" value="P:DNA replication initiation"/>
    <property type="evidence" value="ECO:0007669"/>
    <property type="project" value="UniProtKB-UniRule"/>
</dbReference>
<evidence type="ECO:0000313" key="14">
    <source>
        <dbReference type="EMBL" id="SHH38197.1"/>
    </source>
</evidence>
<dbReference type="PANTHER" id="PTHR30050:SF2">
    <property type="entry name" value="CHROMOSOMAL REPLICATION INITIATOR PROTEIN DNAA"/>
    <property type="match status" value="1"/>
</dbReference>
<dbReference type="GO" id="GO:0005524">
    <property type="term" value="F:ATP binding"/>
    <property type="evidence" value="ECO:0007669"/>
    <property type="project" value="UniProtKB-UniRule"/>
</dbReference>
<comment type="caution">
    <text evidence="8">Lacks conserved residue(s) required for the propagation of feature annotation.</text>
</comment>
<dbReference type="SUPFAM" id="SSF48295">
    <property type="entry name" value="TrpR-like"/>
    <property type="match status" value="1"/>
</dbReference>
<keyword evidence="6 8" id="KW-0446">Lipid-binding</keyword>
<dbReference type="GO" id="GO:0008289">
    <property type="term" value="F:lipid binding"/>
    <property type="evidence" value="ECO:0007669"/>
    <property type="project" value="UniProtKB-KW"/>
</dbReference>
<evidence type="ECO:0000259" key="12">
    <source>
        <dbReference type="SMART" id="SM00382"/>
    </source>
</evidence>
<dbReference type="Gene3D" id="3.30.300.180">
    <property type="match status" value="1"/>
</dbReference>
<keyword evidence="7 8" id="KW-0238">DNA-binding</keyword>
<dbReference type="Gene3D" id="3.40.50.300">
    <property type="entry name" value="P-loop containing nucleotide triphosphate hydrolases"/>
    <property type="match status" value="1"/>
</dbReference>
<name>A0A1M5SHX9_9BACT</name>
<evidence type="ECO:0000256" key="4">
    <source>
        <dbReference type="ARBA" id="ARBA00022741"/>
    </source>
</evidence>
<feature type="domain" description="AAA+ ATPase" evidence="12">
    <location>
        <begin position="133"/>
        <end position="265"/>
    </location>
</feature>
<dbReference type="InterPro" id="IPR038454">
    <property type="entry name" value="DnaA_N_sf"/>
</dbReference>
<feature type="domain" description="Chromosomal replication initiator DnaA C-terminal" evidence="13">
    <location>
        <begin position="341"/>
        <end position="409"/>
    </location>
</feature>
<dbReference type="InterPro" id="IPR020591">
    <property type="entry name" value="Chromosome_initiator_DnaA-like"/>
</dbReference>
<evidence type="ECO:0000256" key="10">
    <source>
        <dbReference type="RuleBase" id="RU000577"/>
    </source>
</evidence>
<dbReference type="Pfam" id="PF08299">
    <property type="entry name" value="Bac_DnaA_C"/>
    <property type="match status" value="1"/>
</dbReference>
<dbReference type="EMBL" id="FQXN01000003">
    <property type="protein sequence ID" value="SHH38197.1"/>
    <property type="molecule type" value="Genomic_DNA"/>
</dbReference>
<keyword evidence="5 8" id="KW-0067">ATP-binding</keyword>
<dbReference type="CDD" id="cd06571">
    <property type="entry name" value="Bac_DnaA_C"/>
    <property type="match status" value="1"/>
</dbReference>